<dbReference type="InterPro" id="IPR001278">
    <property type="entry name" value="Arg-tRNA-ligase"/>
</dbReference>
<dbReference type="CDD" id="cd00671">
    <property type="entry name" value="ArgRS_core"/>
    <property type="match status" value="1"/>
</dbReference>
<dbReference type="SUPFAM" id="SSF52374">
    <property type="entry name" value="Nucleotidylyl transferase"/>
    <property type="match status" value="1"/>
</dbReference>
<evidence type="ECO:0000256" key="2">
    <source>
        <dbReference type="ARBA" id="ARBA00005594"/>
    </source>
</evidence>
<name>A0A4Y8M2B6_9BACL</name>
<dbReference type="GO" id="GO:0005737">
    <property type="term" value="C:cytoplasm"/>
    <property type="evidence" value="ECO:0007669"/>
    <property type="project" value="UniProtKB-SubCell"/>
</dbReference>
<evidence type="ECO:0000256" key="5">
    <source>
        <dbReference type="ARBA" id="ARBA00022598"/>
    </source>
</evidence>
<evidence type="ECO:0000256" key="8">
    <source>
        <dbReference type="ARBA" id="ARBA00022917"/>
    </source>
</evidence>
<protein>
    <recommendedName>
        <fullName evidence="11">Arginine--tRNA ligase</fullName>
        <ecNumber evidence="11">6.1.1.19</ecNumber>
    </recommendedName>
    <alternativeName>
        <fullName evidence="11">Arginyl-tRNA synthetase</fullName>
        <shortName evidence="11">ArgRS</shortName>
    </alternativeName>
</protein>
<dbReference type="EC" id="6.1.1.19" evidence="11"/>
<comment type="catalytic activity">
    <reaction evidence="10 11">
        <text>tRNA(Arg) + L-arginine + ATP = L-arginyl-tRNA(Arg) + AMP + diphosphate</text>
        <dbReference type="Rhea" id="RHEA:20301"/>
        <dbReference type="Rhea" id="RHEA-COMP:9658"/>
        <dbReference type="Rhea" id="RHEA-COMP:9673"/>
        <dbReference type="ChEBI" id="CHEBI:30616"/>
        <dbReference type="ChEBI" id="CHEBI:32682"/>
        <dbReference type="ChEBI" id="CHEBI:33019"/>
        <dbReference type="ChEBI" id="CHEBI:78442"/>
        <dbReference type="ChEBI" id="CHEBI:78513"/>
        <dbReference type="ChEBI" id="CHEBI:456215"/>
        <dbReference type="EC" id="6.1.1.19"/>
    </reaction>
</comment>
<dbReference type="GO" id="GO:0006420">
    <property type="term" value="P:arginyl-tRNA aminoacylation"/>
    <property type="evidence" value="ECO:0007669"/>
    <property type="project" value="UniProtKB-UniRule"/>
</dbReference>
<reference evidence="15 16" key="1">
    <citation type="submission" date="2019-03" db="EMBL/GenBank/DDBJ databases">
        <title>Cohnella endophytica sp. nov., a novel endophytic bacterium isolated from bark of Sonneratia apetala.</title>
        <authorList>
            <person name="Tuo L."/>
        </authorList>
    </citation>
    <scope>NUCLEOTIDE SEQUENCE [LARGE SCALE GENOMIC DNA]</scope>
    <source>
        <strain evidence="15 16">CCTCC AB 208254</strain>
    </source>
</reference>
<evidence type="ECO:0000256" key="6">
    <source>
        <dbReference type="ARBA" id="ARBA00022741"/>
    </source>
</evidence>
<keyword evidence="8 11" id="KW-0648">Protein biosynthesis</keyword>
<keyword evidence="6 11" id="KW-0547">Nucleotide-binding</keyword>
<comment type="caution">
    <text evidence="11">Lacks conserved residue(s) required for the propagation of feature annotation.</text>
</comment>
<dbReference type="InterPro" id="IPR008909">
    <property type="entry name" value="DALR_anticod-bd"/>
</dbReference>
<dbReference type="InterPro" id="IPR005148">
    <property type="entry name" value="Arg-tRNA-synth_N"/>
</dbReference>
<comment type="subunit">
    <text evidence="3 11">Monomer.</text>
</comment>
<organism evidence="15 16">
    <name type="scientific">Cohnella luojiensis</name>
    <dbReference type="NCBI Taxonomy" id="652876"/>
    <lineage>
        <taxon>Bacteria</taxon>
        <taxon>Bacillati</taxon>
        <taxon>Bacillota</taxon>
        <taxon>Bacilli</taxon>
        <taxon>Bacillales</taxon>
        <taxon>Paenibacillaceae</taxon>
        <taxon>Cohnella</taxon>
    </lineage>
</organism>
<dbReference type="InterPro" id="IPR036695">
    <property type="entry name" value="Arg-tRNA-synth_N_sf"/>
</dbReference>
<dbReference type="RefSeq" id="WP_135152460.1">
    <property type="nucleotide sequence ID" value="NZ_SOMN01000015.1"/>
</dbReference>
<dbReference type="GO" id="GO:0004814">
    <property type="term" value="F:arginine-tRNA ligase activity"/>
    <property type="evidence" value="ECO:0007669"/>
    <property type="project" value="UniProtKB-UniRule"/>
</dbReference>
<evidence type="ECO:0000256" key="12">
    <source>
        <dbReference type="RuleBase" id="RU363038"/>
    </source>
</evidence>
<dbReference type="Pfam" id="PF05746">
    <property type="entry name" value="DALR_1"/>
    <property type="match status" value="1"/>
</dbReference>
<evidence type="ECO:0000256" key="9">
    <source>
        <dbReference type="ARBA" id="ARBA00023146"/>
    </source>
</evidence>
<dbReference type="PANTHER" id="PTHR11956">
    <property type="entry name" value="ARGINYL-TRNA SYNTHETASE"/>
    <property type="match status" value="1"/>
</dbReference>
<dbReference type="EMBL" id="SOMN01000015">
    <property type="protein sequence ID" value="TFE26081.1"/>
    <property type="molecule type" value="Genomic_DNA"/>
</dbReference>
<dbReference type="NCBIfam" id="TIGR00456">
    <property type="entry name" value="argS"/>
    <property type="match status" value="1"/>
</dbReference>
<dbReference type="GO" id="GO:0005524">
    <property type="term" value="F:ATP binding"/>
    <property type="evidence" value="ECO:0007669"/>
    <property type="project" value="UniProtKB-UniRule"/>
</dbReference>
<keyword evidence="4 11" id="KW-0963">Cytoplasm</keyword>
<dbReference type="FunFam" id="3.40.50.620:FF:000116">
    <property type="entry name" value="Arginine--tRNA ligase"/>
    <property type="match status" value="1"/>
</dbReference>
<dbReference type="Gene3D" id="3.40.50.620">
    <property type="entry name" value="HUPs"/>
    <property type="match status" value="1"/>
</dbReference>
<dbReference type="OrthoDB" id="9805987at2"/>
<dbReference type="Proteomes" id="UP000297900">
    <property type="component" value="Unassembled WGS sequence"/>
</dbReference>
<comment type="similarity">
    <text evidence="2 11 12">Belongs to the class-I aminoacyl-tRNA synthetase family.</text>
</comment>
<sequence length="566" mass="63865">MLMRSAASLLAPYFSLSPDELLGKLEIPPQKEMGDLSLPCFTFAKTLRQAPQIIAEQAAEKINSDRNDIRAQATGGYLNVYFHASRWRTDILARAIEENYGRSGIGNGKRVIVDMSSPNIARHFGIAHLRSTMIGNALVNLYRATGHEVLNVNHLGDWGTQFGKLIVAYRRWGTREALQREPINESLRLYVKFHEETSLHPELDDEAREAFALLERGDAETLELWKYFVDESMKEFHRVYERLGVSFDYFTGESFYNDKINPVVARLRELSLLEESDGALIVRLDEKDLPPCIILKKDGSTIYAVRDLATALYRKQTLLADSILYVVGAEQSLHFRQVFSVLGKMGHSWSEQCQHVAFGLMTVNGKKMSTRKGRVVYLEEVLDEAVQRALEIINDKSPELRDKEQVAEAVGVGAIVFGDLKHHRQLSVDFNLEDVVNFDGETGPYLQYAFARICSLLRRGNFDALSGKYQADGAFLSSESSWECLKTLSRYESVLQDAVRDNEPFIVARYLLDLAKEFNRFYNSGKIITDDADESEVFSKLSLAAAVANVLKHGLGILGIKAPREM</sequence>
<gene>
    <name evidence="11 15" type="primary">argS</name>
    <name evidence="15" type="ORF">E2980_12150</name>
</gene>
<accession>A0A4Y8M2B6</accession>
<evidence type="ECO:0000256" key="11">
    <source>
        <dbReference type="HAMAP-Rule" id="MF_00123"/>
    </source>
</evidence>
<dbReference type="PRINTS" id="PR01038">
    <property type="entry name" value="TRNASYNTHARG"/>
</dbReference>
<evidence type="ECO:0000256" key="1">
    <source>
        <dbReference type="ARBA" id="ARBA00004496"/>
    </source>
</evidence>
<keyword evidence="16" id="KW-1185">Reference proteome</keyword>
<dbReference type="FunFam" id="1.10.730.10:FF:000006">
    <property type="entry name" value="Arginyl-tRNA synthetase 2, mitochondrial"/>
    <property type="match status" value="1"/>
</dbReference>
<dbReference type="SMART" id="SM01016">
    <property type="entry name" value="Arg_tRNA_synt_N"/>
    <property type="match status" value="1"/>
</dbReference>
<evidence type="ECO:0000259" key="13">
    <source>
        <dbReference type="SMART" id="SM00836"/>
    </source>
</evidence>
<dbReference type="InterPro" id="IPR009080">
    <property type="entry name" value="tRNAsynth_Ia_anticodon-bd"/>
</dbReference>
<dbReference type="Gene3D" id="3.30.1360.70">
    <property type="entry name" value="Arginyl tRNA synthetase N-terminal domain"/>
    <property type="match status" value="1"/>
</dbReference>
<feature type="domain" description="Arginyl tRNA synthetase N-terminal" evidence="14">
    <location>
        <begin position="4"/>
        <end position="82"/>
    </location>
</feature>
<evidence type="ECO:0000256" key="7">
    <source>
        <dbReference type="ARBA" id="ARBA00022840"/>
    </source>
</evidence>
<comment type="caution">
    <text evidence="15">The sequence shown here is derived from an EMBL/GenBank/DDBJ whole genome shotgun (WGS) entry which is preliminary data.</text>
</comment>
<keyword evidence="5 11" id="KW-0436">Ligase</keyword>
<dbReference type="SMART" id="SM00836">
    <property type="entry name" value="DALR_1"/>
    <property type="match status" value="1"/>
</dbReference>
<dbReference type="SUPFAM" id="SSF47323">
    <property type="entry name" value="Anticodon-binding domain of a subclass of class I aminoacyl-tRNA synthetases"/>
    <property type="match status" value="1"/>
</dbReference>
<evidence type="ECO:0000256" key="3">
    <source>
        <dbReference type="ARBA" id="ARBA00011245"/>
    </source>
</evidence>
<dbReference type="InterPro" id="IPR035684">
    <property type="entry name" value="ArgRS_core"/>
</dbReference>
<dbReference type="Pfam" id="PF03485">
    <property type="entry name" value="Arg_tRNA_synt_N"/>
    <property type="match status" value="1"/>
</dbReference>
<dbReference type="PANTHER" id="PTHR11956:SF5">
    <property type="entry name" value="ARGININE--TRNA LIGASE, CYTOPLASMIC"/>
    <property type="match status" value="1"/>
</dbReference>
<evidence type="ECO:0000313" key="15">
    <source>
        <dbReference type="EMBL" id="TFE26081.1"/>
    </source>
</evidence>
<evidence type="ECO:0000259" key="14">
    <source>
        <dbReference type="SMART" id="SM01016"/>
    </source>
</evidence>
<dbReference type="SUPFAM" id="SSF55190">
    <property type="entry name" value="Arginyl-tRNA synthetase (ArgRS), N-terminal 'additional' domain"/>
    <property type="match status" value="1"/>
</dbReference>
<evidence type="ECO:0000256" key="4">
    <source>
        <dbReference type="ARBA" id="ARBA00022490"/>
    </source>
</evidence>
<proteinExistence type="inferred from homology"/>
<keyword evidence="9 11" id="KW-0030">Aminoacyl-tRNA synthetase</keyword>
<dbReference type="HAMAP" id="MF_00123">
    <property type="entry name" value="Arg_tRNA_synth"/>
    <property type="match status" value="1"/>
</dbReference>
<evidence type="ECO:0000313" key="16">
    <source>
        <dbReference type="Proteomes" id="UP000297900"/>
    </source>
</evidence>
<dbReference type="InterPro" id="IPR014729">
    <property type="entry name" value="Rossmann-like_a/b/a_fold"/>
</dbReference>
<comment type="subcellular location">
    <subcellularLocation>
        <location evidence="1 11">Cytoplasm</location>
    </subcellularLocation>
</comment>
<keyword evidence="7 11" id="KW-0067">ATP-binding</keyword>
<dbReference type="Gene3D" id="1.10.730.10">
    <property type="entry name" value="Isoleucyl-tRNA Synthetase, Domain 1"/>
    <property type="match status" value="1"/>
</dbReference>
<dbReference type="Pfam" id="PF00750">
    <property type="entry name" value="tRNA-synt_1d"/>
    <property type="match status" value="1"/>
</dbReference>
<feature type="domain" description="DALR anticodon binding" evidence="13">
    <location>
        <begin position="446"/>
        <end position="566"/>
    </location>
</feature>
<evidence type="ECO:0000256" key="10">
    <source>
        <dbReference type="ARBA" id="ARBA00049339"/>
    </source>
</evidence>
<dbReference type="AlphaFoldDB" id="A0A4Y8M2B6"/>